<evidence type="ECO:0000313" key="3">
    <source>
        <dbReference type="Proteomes" id="UP000274504"/>
    </source>
</evidence>
<name>A0A0R3S9X7_HYMDI</name>
<evidence type="ECO:0000313" key="2">
    <source>
        <dbReference type="EMBL" id="VDL18560.1"/>
    </source>
</evidence>
<accession>A0A0R3S9X7</accession>
<feature type="chain" id="PRO_5043131149" evidence="1">
    <location>
        <begin position="26"/>
        <end position="165"/>
    </location>
</feature>
<proteinExistence type="predicted"/>
<evidence type="ECO:0000256" key="1">
    <source>
        <dbReference type="SAM" id="SignalP"/>
    </source>
</evidence>
<reference evidence="4" key="1">
    <citation type="submission" date="2017-02" db="UniProtKB">
        <authorList>
            <consortium name="WormBaseParasite"/>
        </authorList>
    </citation>
    <scope>IDENTIFICATION</scope>
</reference>
<sequence>MIPWFLLHIFLPLDCLLKPNGPALGISLVLGDEYVLRSGSMKNFSLEVEGSSTIDQLNLPFYSSAEKHQLKVVQDLHLSLAIPLPGYVGNDSNRHPIMRAFKPLKFSFGGSLACVASSMTKDSNFPPGDSLILRSTQLGLLIVHFDSDVPLPVAICAVEQLNLPV</sequence>
<dbReference type="Proteomes" id="UP000274504">
    <property type="component" value="Unassembled WGS sequence"/>
</dbReference>
<gene>
    <name evidence="2" type="ORF">HDID_LOCUS1099</name>
</gene>
<dbReference type="WBParaSite" id="HDID_0000109801-mRNA-1">
    <property type="protein sequence ID" value="HDID_0000109801-mRNA-1"/>
    <property type="gene ID" value="HDID_0000109801"/>
</dbReference>
<dbReference type="OrthoDB" id="6245940at2759"/>
<organism evidence="4">
    <name type="scientific">Hymenolepis diminuta</name>
    <name type="common">Rat tapeworm</name>
    <dbReference type="NCBI Taxonomy" id="6216"/>
    <lineage>
        <taxon>Eukaryota</taxon>
        <taxon>Metazoa</taxon>
        <taxon>Spiralia</taxon>
        <taxon>Lophotrochozoa</taxon>
        <taxon>Platyhelminthes</taxon>
        <taxon>Cestoda</taxon>
        <taxon>Eucestoda</taxon>
        <taxon>Cyclophyllidea</taxon>
        <taxon>Hymenolepididae</taxon>
        <taxon>Hymenolepis</taxon>
    </lineage>
</organism>
<reference evidence="2 3" key="2">
    <citation type="submission" date="2018-11" db="EMBL/GenBank/DDBJ databases">
        <authorList>
            <consortium name="Pathogen Informatics"/>
        </authorList>
    </citation>
    <scope>NUCLEOTIDE SEQUENCE [LARGE SCALE GENOMIC DNA]</scope>
</reference>
<evidence type="ECO:0000313" key="4">
    <source>
        <dbReference type="WBParaSite" id="HDID_0000109801-mRNA-1"/>
    </source>
</evidence>
<protein>
    <submittedName>
        <fullName evidence="4">SHR-BD domain-containing protein</fullName>
    </submittedName>
</protein>
<dbReference type="EMBL" id="UYSG01000183">
    <property type="protein sequence ID" value="VDL18560.1"/>
    <property type="molecule type" value="Genomic_DNA"/>
</dbReference>
<keyword evidence="1" id="KW-0732">Signal</keyword>
<feature type="signal peptide" evidence="1">
    <location>
        <begin position="1"/>
        <end position="25"/>
    </location>
</feature>
<dbReference type="AlphaFoldDB" id="A0A0R3S9X7"/>